<sequence>MKLKTSFKSWGSRSGSIWERREGGKMKQKFRGERVLAVYNRSAGNIHRMHGVLLVKTSPGNRPMINLGGWPSGVGGEAIAIHHPADDGPPVR</sequence>
<evidence type="ECO:0000313" key="2">
    <source>
        <dbReference type="Proteomes" id="UP001054837"/>
    </source>
</evidence>
<comment type="caution">
    <text evidence="1">The sequence shown here is derived from an EMBL/GenBank/DDBJ whole genome shotgun (WGS) entry which is preliminary data.</text>
</comment>
<dbReference type="Proteomes" id="UP001054837">
    <property type="component" value="Unassembled WGS sequence"/>
</dbReference>
<gene>
    <name evidence="1" type="ORF">CDAR_18431</name>
</gene>
<accession>A0AAV4VA79</accession>
<keyword evidence="2" id="KW-1185">Reference proteome</keyword>
<dbReference type="AlphaFoldDB" id="A0AAV4VA79"/>
<evidence type="ECO:0008006" key="3">
    <source>
        <dbReference type="Google" id="ProtNLM"/>
    </source>
</evidence>
<protein>
    <recommendedName>
        <fullName evidence="3">Ribosomal protein L2</fullName>
    </recommendedName>
</protein>
<name>A0AAV4VA79_9ARAC</name>
<organism evidence="1 2">
    <name type="scientific">Caerostris darwini</name>
    <dbReference type="NCBI Taxonomy" id="1538125"/>
    <lineage>
        <taxon>Eukaryota</taxon>
        <taxon>Metazoa</taxon>
        <taxon>Ecdysozoa</taxon>
        <taxon>Arthropoda</taxon>
        <taxon>Chelicerata</taxon>
        <taxon>Arachnida</taxon>
        <taxon>Araneae</taxon>
        <taxon>Araneomorphae</taxon>
        <taxon>Entelegynae</taxon>
        <taxon>Araneoidea</taxon>
        <taxon>Araneidae</taxon>
        <taxon>Caerostris</taxon>
    </lineage>
</organism>
<proteinExistence type="predicted"/>
<dbReference type="EMBL" id="BPLQ01012651">
    <property type="protein sequence ID" value="GIY66809.1"/>
    <property type="molecule type" value="Genomic_DNA"/>
</dbReference>
<reference evidence="1 2" key="1">
    <citation type="submission" date="2021-06" db="EMBL/GenBank/DDBJ databases">
        <title>Caerostris darwini draft genome.</title>
        <authorList>
            <person name="Kono N."/>
            <person name="Arakawa K."/>
        </authorList>
    </citation>
    <scope>NUCLEOTIDE SEQUENCE [LARGE SCALE GENOMIC DNA]</scope>
</reference>
<evidence type="ECO:0000313" key="1">
    <source>
        <dbReference type="EMBL" id="GIY66809.1"/>
    </source>
</evidence>